<protein>
    <submittedName>
        <fullName evidence="6">BHLH domain-containing protein</fullName>
    </submittedName>
</protein>
<evidence type="ECO:0000256" key="3">
    <source>
        <dbReference type="ARBA" id="ARBA00023242"/>
    </source>
</evidence>
<dbReference type="InterPro" id="IPR011598">
    <property type="entry name" value="bHLH_dom"/>
</dbReference>
<reference evidence="6" key="1">
    <citation type="submission" date="2022-11" db="UniProtKB">
        <authorList>
            <consortium name="WormBaseParasite"/>
        </authorList>
    </citation>
    <scope>IDENTIFICATION</scope>
</reference>
<dbReference type="PANTHER" id="PTHR23043:SF17">
    <property type="entry name" value="PROTEIN SIMILAR"/>
    <property type="match status" value="1"/>
</dbReference>
<dbReference type="GO" id="GO:0000977">
    <property type="term" value="F:RNA polymerase II transcription regulatory region sequence-specific DNA binding"/>
    <property type="evidence" value="ECO:0007669"/>
    <property type="project" value="TreeGrafter"/>
</dbReference>
<evidence type="ECO:0000313" key="6">
    <source>
        <dbReference type="WBParaSite" id="Minc3s01583g24893"/>
    </source>
</evidence>
<dbReference type="PROSITE" id="PS50888">
    <property type="entry name" value="BHLH"/>
    <property type="match status" value="1"/>
</dbReference>
<keyword evidence="1" id="KW-0805">Transcription regulation</keyword>
<accession>A0A914MBI1</accession>
<evidence type="ECO:0000256" key="1">
    <source>
        <dbReference type="ARBA" id="ARBA00023015"/>
    </source>
</evidence>
<name>A0A914MBI1_MELIC</name>
<keyword evidence="5" id="KW-1185">Reference proteome</keyword>
<feature type="domain" description="BHLH" evidence="4">
    <location>
        <begin position="15"/>
        <end position="81"/>
    </location>
</feature>
<dbReference type="PANTHER" id="PTHR23043">
    <property type="entry name" value="HYPOXIA-INDUCIBLE FACTOR 1 ALPHA"/>
    <property type="match status" value="1"/>
</dbReference>
<dbReference type="InterPro" id="IPR036638">
    <property type="entry name" value="HLH_DNA-bd_sf"/>
</dbReference>
<sequence length="171" mass="19747">MNVKIKRRNEKHNQIANNLFEIVGKNRRDKEKNAFSILANLLPLSPPIRGIYLINFYLTKIIDQLDKAGIIRIIISYLQLNQLISDLIKNNFKENNIFLKTTKECLDDRQFKRQWAASTSNCLIKKPLLHQFALNLFQAMDGFIIVINNKGNILYVSETVAIHLGLPQALE</sequence>
<keyword evidence="2" id="KW-0804">Transcription</keyword>
<dbReference type="GO" id="GO:0046983">
    <property type="term" value="F:protein dimerization activity"/>
    <property type="evidence" value="ECO:0007669"/>
    <property type="project" value="InterPro"/>
</dbReference>
<dbReference type="SUPFAM" id="SSF47459">
    <property type="entry name" value="HLH, helix-loop-helix DNA-binding domain"/>
    <property type="match status" value="1"/>
</dbReference>
<keyword evidence="3" id="KW-0539">Nucleus</keyword>
<evidence type="ECO:0000256" key="2">
    <source>
        <dbReference type="ARBA" id="ARBA00023163"/>
    </source>
</evidence>
<evidence type="ECO:0000259" key="4">
    <source>
        <dbReference type="PROSITE" id="PS50888"/>
    </source>
</evidence>
<dbReference type="AlphaFoldDB" id="A0A914MBI1"/>
<dbReference type="GO" id="GO:0010557">
    <property type="term" value="P:positive regulation of macromolecule biosynthetic process"/>
    <property type="evidence" value="ECO:0007669"/>
    <property type="project" value="UniProtKB-ARBA"/>
</dbReference>
<dbReference type="Proteomes" id="UP000887563">
    <property type="component" value="Unplaced"/>
</dbReference>
<evidence type="ECO:0000313" key="5">
    <source>
        <dbReference type="Proteomes" id="UP000887563"/>
    </source>
</evidence>
<organism evidence="5 6">
    <name type="scientific">Meloidogyne incognita</name>
    <name type="common">Southern root-knot nematode worm</name>
    <name type="synonym">Oxyuris incognita</name>
    <dbReference type="NCBI Taxonomy" id="6306"/>
    <lineage>
        <taxon>Eukaryota</taxon>
        <taxon>Metazoa</taxon>
        <taxon>Ecdysozoa</taxon>
        <taxon>Nematoda</taxon>
        <taxon>Chromadorea</taxon>
        <taxon>Rhabditida</taxon>
        <taxon>Tylenchina</taxon>
        <taxon>Tylenchomorpha</taxon>
        <taxon>Tylenchoidea</taxon>
        <taxon>Meloidogynidae</taxon>
        <taxon>Meloidogyninae</taxon>
        <taxon>Meloidogyne</taxon>
        <taxon>Meloidogyne incognita group</taxon>
    </lineage>
</organism>
<dbReference type="CDD" id="cd00130">
    <property type="entry name" value="PAS"/>
    <property type="match status" value="1"/>
</dbReference>
<dbReference type="Gene3D" id="3.30.450.20">
    <property type="entry name" value="PAS domain"/>
    <property type="match status" value="1"/>
</dbReference>
<dbReference type="WBParaSite" id="Minc3s01583g24893">
    <property type="protein sequence ID" value="Minc3s01583g24893"/>
    <property type="gene ID" value="Minc3s01583g24893"/>
</dbReference>
<dbReference type="InterPro" id="IPR000014">
    <property type="entry name" value="PAS"/>
</dbReference>
<dbReference type="GO" id="GO:0000981">
    <property type="term" value="F:DNA-binding transcription factor activity, RNA polymerase II-specific"/>
    <property type="evidence" value="ECO:0007669"/>
    <property type="project" value="TreeGrafter"/>
</dbReference>
<proteinExistence type="predicted"/>